<dbReference type="Pfam" id="PF00378">
    <property type="entry name" value="ECH_1"/>
    <property type="match status" value="1"/>
</dbReference>
<protein>
    <recommendedName>
        <fullName evidence="5">Enoyl-CoA hydratase</fullName>
    </recommendedName>
</protein>
<evidence type="ECO:0000256" key="2">
    <source>
        <dbReference type="SAM" id="MobiDB-lite"/>
    </source>
</evidence>
<dbReference type="InterPro" id="IPR001753">
    <property type="entry name" value="Enoyl-CoA_hydra/iso"/>
</dbReference>
<accession>A0AAV9X4W3</accession>
<organism evidence="3 4">
    <name type="scientific">Orbilia ellipsospora</name>
    <dbReference type="NCBI Taxonomy" id="2528407"/>
    <lineage>
        <taxon>Eukaryota</taxon>
        <taxon>Fungi</taxon>
        <taxon>Dikarya</taxon>
        <taxon>Ascomycota</taxon>
        <taxon>Pezizomycotina</taxon>
        <taxon>Orbiliomycetes</taxon>
        <taxon>Orbiliales</taxon>
        <taxon>Orbiliaceae</taxon>
        <taxon>Orbilia</taxon>
    </lineage>
</organism>
<dbReference type="PANTHER" id="PTHR43684">
    <property type="match status" value="1"/>
</dbReference>
<name>A0AAV9X4W3_9PEZI</name>
<proteinExistence type="inferred from homology"/>
<dbReference type="InterPro" id="IPR014748">
    <property type="entry name" value="Enoyl-CoA_hydra_C"/>
</dbReference>
<evidence type="ECO:0000313" key="4">
    <source>
        <dbReference type="Proteomes" id="UP001365542"/>
    </source>
</evidence>
<gene>
    <name evidence="3" type="ORF">TWF694_002138</name>
</gene>
<comment type="caution">
    <text evidence="3">The sequence shown here is derived from an EMBL/GenBank/DDBJ whole genome shotgun (WGS) entry which is preliminary data.</text>
</comment>
<dbReference type="Gene3D" id="1.10.12.10">
    <property type="entry name" value="Lyase 2-enoyl-coa Hydratase, Chain A, domain 2"/>
    <property type="match status" value="1"/>
</dbReference>
<evidence type="ECO:0008006" key="5">
    <source>
        <dbReference type="Google" id="ProtNLM"/>
    </source>
</evidence>
<dbReference type="EMBL" id="JAVHJO010000010">
    <property type="protein sequence ID" value="KAK6535688.1"/>
    <property type="molecule type" value="Genomic_DNA"/>
</dbReference>
<dbReference type="Proteomes" id="UP001365542">
    <property type="component" value="Unassembled WGS sequence"/>
</dbReference>
<evidence type="ECO:0000313" key="3">
    <source>
        <dbReference type="EMBL" id="KAK6535688.1"/>
    </source>
</evidence>
<evidence type="ECO:0000256" key="1">
    <source>
        <dbReference type="ARBA" id="ARBA00005254"/>
    </source>
</evidence>
<dbReference type="Gene3D" id="3.90.226.10">
    <property type="entry name" value="2-enoyl-CoA Hydratase, Chain A, domain 1"/>
    <property type="match status" value="1"/>
</dbReference>
<comment type="similarity">
    <text evidence="1">Belongs to the enoyl-CoA hydratase/isomerase family.</text>
</comment>
<keyword evidence="4" id="KW-1185">Reference proteome</keyword>
<dbReference type="PANTHER" id="PTHR43684:SF4">
    <property type="entry name" value="ENOYL-COA HYDRATASE_ISOMERASE FAMILY PROTEIN (AFU_ORTHOLOGUE AFUA_1G01890)"/>
    <property type="match status" value="1"/>
</dbReference>
<dbReference type="AlphaFoldDB" id="A0AAV9X4W3"/>
<reference evidence="3 4" key="1">
    <citation type="submission" date="2019-10" db="EMBL/GenBank/DDBJ databases">
        <authorList>
            <person name="Palmer J.M."/>
        </authorList>
    </citation>
    <scope>NUCLEOTIDE SEQUENCE [LARGE SCALE GENOMIC DNA]</scope>
    <source>
        <strain evidence="3 4">TWF694</strain>
    </source>
</reference>
<feature type="region of interest" description="Disordered" evidence="2">
    <location>
        <begin position="1"/>
        <end position="20"/>
    </location>
</feature>
<dbReference type="SUPFAM" id="SSF52096">
    <property type="entry name" value="ClpP/crotonase"/>
    <property type="match status" value="1"/>
</dbReference>
<dbReference type="InterPro" id="IPR029045">
    <property type="entry name" value="ClpP/crotonase-like_dom_sf"/>
</dbReference>
<dbReference type="CDD" id="cd06558">
    <property type="entry name" value="crotonase-like"/>
    <property type="match status" value="1"/>
</dbReference>
<dbReference type="InterPro" id="IPR051053">
    <property type="entry name" value="ECH/Chromodomain_protein"/>
</dbReference>
<sequence>MPLVSSPDLTSSEHFTLRNHPAFNPDSTRIRFSRPTAPVVITRPGRRYVIYIRSRRRYLLDLCITIFETSRLYEKMAQATEKNLPSSYASLPYTQIRVSHHPESSPTPTPVIIVTLYRPGKHNAFTSIMRDEVVDAFGKFDIDDRVKCIIVTGHGKIFCAGMDLEIGFKGGLERNNDHRDGGGQMALAIHHCRKPVIGALQGSAVGIGITMTLPMTIRVAYKGAKIGFVFSRRGLVMEACSSYFLPRLIGMAKALHLVTTGATYKADDPLMEGLFTQLVDTPEEVLGKALGIAEDIVQNTSVMASYLMKEMMYRDAGSAEGQHLLDSRLIYEMFSTSDNKEGVKSFLEKRAPVFTGSMTKEAPHAYPWWNSVDVRGWPRLSKL</sequence>